<feature type="compositionally biased region" description="Low complexity" evidence="1">
    <location>
        <begin position="142"/>
        <end position="157"/>
    </location>
</feature>
<dbReference type="Proteomes" id="UP001151760">
    <property type="component" value="Unassembled WGS sequence"/>
</dbReference>
<feature type="region of interest" description="Disordered" evidence="1">
    <location>
        <begin position="1"/>
        <end position="94"/>
    </location>
</feature>
<keyword evidence="4" id="KW-1185">Reference proteome</keyword>
<dbReference type="PANTHER" id="PTHR24559:SF444">
    <property type="entry name" value="REVERSE TRANSCRIPTASE DOMAIN-CONTAINING PROTEIN"/>
    <property type="match status" value="1"/>
</dbReference>
<dbReference type="InterPro" id="IPR043128">
    <property type="entry name" value="Rev_trsase/Diguanyl_cyclase"/>
</dbReference>
<dbReference type="Gene3D" id="3.10.10.10">
    <property type="entry name" value="HIV Type 1 Reverse Transcriptase, subunit A, domain 1"/>
    <property type="match status" value="1"/>
</dbReference>
<feature type="region of interest" description="Disordered" evidence="1">
    <location>
        <begin position="687"/>
        <end position="713"/>
    </location>
</feature>
<dbReference type="Gene3D" id="3.30.70.270">
    <property type="match status" value="1"/>
</dbReference>
<dbReference type="CDD" id="cd09274">
    <property type="entry name" value="RNase_HI_RT_Ty3"/>
    <property type="match status" value="1"/>
</dbReference>
<dbReference type="EMBL" id="BQNB010012959">
    <property type="protein sequence ID" value="GJT10054.1"/>
    <property type="molecule type" value="Genomic_DNA"/>
</dbReference>
<evidence type="ECO:0000313" key="3">
    <source>
        <dbReference type="EMBL" id="GJT10054.1"/>
    </source>
</evidence>
<accession>A0ABQ5B738</accession>
<evidence type="ECO:0000259" key="2">
    <source>
        <dbReference type="PROSITE" id="PS50878"/>
    </source>
</evidence>
<dbReference type="Pfam" id="PF17919">
    <property type="entry name" value="RT_RNaseH_2"/>
    <property type="match status" value="1"/>
</dbReference>
<evidence type="ECO:0000256" key="1">
    <source>
        <dbReference type="SAM" id="MobiDB-lite"/>
    </source>
</evidence>
<dbReference type="InterPro" id="IPR043502">
    <property type="entry name" value="DNA/RNA_pol_sf"/>
</dbReference>
<feature type="region of interest" description="Disordered" evidence="1">
    <location>
        <begin position="184"/>
        <end position="207"/>
    </location>
</feature>
<feature type="region of interest" description="Disordered" evidence="1">
    <location>
        <begin position="620"/>
        <end position="642"/>
    </location>
</feature>
<feature type="region of interest" description="Disordered" evidence="1">
    <location>
        <begin position="389"/>
        <end position="431"/>
    </location>
</feature>
<feature type="compositionally biased region" description="Basic and acidic residues" evidence="1">
    <location>
        <begin position="625"/>
        <end position="639"/>
    </location>
</feature>
<dbReference type="CDD" id="cd00303">
    <property type="entry name" value="retropepsin_like"/>
    <property type="match status" value="1"/>
</dbReference>
<keyword evidence="3" id="KW-0808">Transferase</keyword>
<dbReference type="InterPro" id="IPR053134">
    <property type="entry name" value="RNA-dir_DNA_polymerase"/>
</dbReference>
<dbReference type="CDD" id="cd01647">
    <property type="entry name" value="RT_LTR"/>
    <property type="match status" value="1"/>
</dbReference>
<feature type="compositionally biased region" description="Basic and acidic residues" evidence="1">
    <location>
        <begin position="362"/>
        <end position="374"/>
    </location>
</feature>
<organism evidence="3 4">
    <name type="scientific">Tanacetum coccineum</name>
    <dbReference type="NCBI Taxonomy" id="301880"/>
    <lineage>
        <taxon>Eukaryota</taxon>
        <taxon>Viridiplantae</taxon>
        <taxon>Streptophyta</taxon>
        <taxon>Embryophyta</taxon>
        <taxon>Tracheophyta</taxon>
        <taxon>Spermatophyta</taxon>
        <taxon>Magnoliopsida</taxon>
        <taxon>eudicotyledons</taxon>
        <taxon>Gunneridae</taxon>
        <taxon>Pentapetalae</taxon>
        <taxon>asterids</taxon>
        <taxon>campanulids</taxon>
        <taxon>Asterales</taxon>
        <taxon>Asteraceae</taxon>
        <taxon>Asteroideae</taxon>
        <taxon>Anthemideae</taxon>
        <taxon>Anthemidinae</taxon>
        <taxon>Tanacetum</taxon>
    </lineage>
</organism>
<feature type="compositionally biased region" description="Gly residues" evidence="1">
    <location>
        <begin position="402"/>
        <end position="431"/>
    </location>
</feature>
<dbReference type="Pfam" id="PF00078">
    <property type="entry name" value="RVT_1"/>
    <property type="match status" value="1"/>
</dbReference>
<dbReference type="PANTHER" id="PTHR24559">
    <property type="entry name" value="TRANSPOSON TY3-I GAG-POL POLYPROTEIN"/>
    <property type="match status" value="1"/>
</dbReference>
<feature type="compositionally biased region" description="Low complexity" evidence="1">
    <location>
        <begin position="110"/>
        <end position="135"/>
    </location>
</feature>
<dbReference type="Gene3D" id="2.40.70.10">
    <property type="entry name" value="Acid Proteases"/>
    <property type="match status" value="1"/>
</dbReference>
<dbReference type="InterPro" id="IPR041577">
    <property type="entry name" value="RT_RNaseH_2"/>
</dbReference>
<reference evidence="3" key="2">
    <citation type="submission" date="2022-01" db="EMBL/GenBank/DDBJ databases">
        <authorList>
            <person name="Yamashiro T."/>
            <person name="Shiraishi A."/>
            <person name="Satake H."/>
            <person name="Nakayama K."/>
        </authorList>
    </citation>
    <scope>NUCLEOTIDE SEQUENCE</scope>
</reference>
<dbReference type="GO" id="GO:0003964">
    <property type="term" value="F:RNA-directed DNA polymerase activity"/>
    <property type="evidence" value="ECO:0007669"/>
    <property type="project" value="UniProtKB-KW"/>
</dbReference>
<evidence type="ECO:0000313" key="4">
    <source>
        <dbReference type="Proteomes" id="UP001151760"/>
    </source>
</evidence>
<dbReference type="PROSITE" id="PS50878">
    <property type="entry name" value="RT_POL"/>
    <property type="match status" value="1"/>
</dbReference>
<proteinExistence type="predicted"/>
<protein>
    <submittedName>
        <fullName evidence="3">Reverse transcriptase domain-containing protein</fullName>
    </submittedName>
</protein>
<feature type="compositionally biased region" description="Polar residues" evidence="1">
    <location>
        <begin position="80"/>
        <end position="89"/>
    </location>
</feature>
<feature type="domain" description="Reverse transcriptase" evidence="2">
    <location>
        <begin position="851"/>
        <end position="1033"/>
    </location>
</feature>
<dbReference type="InterPro" id="IPR000477">
    <property type="entry name" value="RT_dom"/>
</dbReference>
<comment type="caution">
    <text evidence="3">The sequence shown here is derived from an EMBL/GenBank/DDBJ whole genome shotgun (WGS) entry which is preliminary data.</text>
</comment>
<name>A0ABQ5B738_9ASTR</name>
<feature type="region of interest" description="Disordered" evidence="1">
    <location>
        <begin position="110"/>
        <end position="163"/>
    </location>
</feature>
<dbReference type="SUPFAM" id="SSF56672">
    <property type="entry name" value="DNA/RNA polymerases"/>
    <property type="match status" value="1"/>
</dbReference>
<dbReference type="InterPro" id="IPR021109">
    <property type="entry name" value="Peptidase_aspartic_dom_sf"/>
</dbReference>
<feature type="compositionally biased region" description="Polar residues" evidence="1">
    <location>
        <begin position="691"/>
        <end position="713"/>
    </location>
</feature>
<feature type="region of interest" description="Disordered" evidence="1">
    <location>
        <begin position="330"/>
        <end position="374"/>
    </location>
</feature>
<gene>
    <name evidence="3" type="ORF">Tco_0857096</name>
</gene>
<sequence>MIPTEIPIIAPAIPPSPDYTPASPDYSPVSDMEFDPSEDPSSDHIPPLSTILPFLSSVDDTADSDTPDTPPSPTHGRPFTKNTLSTQRSPTDRITLHTLLDRRCHVDYSSSNHFSSDDSSSDSSPSSLSETSSDSPADDLSDFASSRSSSDHSLTASPSGTRSSHRLCSLVLSVHRLFTISKRPSHDSSSVSRSRKRSRSPVASVPLSSPTLGALSYGRVDLLPSPKRIRSPETAKDLEDCSEDSFKPYVPREAENDYWFYAYAKALRDIGIDAEVSSMITRANSILVYKVIEEAQTRREVGLFWAEPARFERLRHGIARIRRAEADTNGFDFDDQEEEEKKGKEVGTFEAKMPNTRSGASRTREAVNEQSDRRVAEALRVRDAVRNLGPLMGDEVEQEEVGGNGNGGNRDGGNGNGGNGDGGNGNGGNGDGGNGNGGNGNGGNGNGGNGNGGNGNGNGNGGEYGYNFRGFMPARECTYQDFLKCQPLNFNGTEGVVGLTRWFEKMETVFHISNCPEKYQVKYASCTLLNSALTWWNSHKRTIRNEAAYAMSWAELMKLMTEELILLCTRMVPNKEDRVERFIGGLPDNIQGNVIAANPVRFQDVVRIANQLMDKKLQGYAARSAESKRRMESNSRDNRGQQLPFQEMQNIVGRMWLELTRLGTMRGKGMLDPTHSATSANATMKDCPKLKNQNRGNQTRNRVGNKTRNQTGGNEATANAYAIGGGGTNLDSNVVINTSYAVELADGIISETNVVFKGCTLELLGHPFDIDLMPVELGSFDVIIGMDWLAKYHALIVCDEKVVCITYGDKVLIIRGDDYDNGITSKKAEDKSEEKRLEDVPIIREFPEVFPDDLPGLPPARQVEFQIYLVHGAAPKDGSFWMCIDYRELNKLTVKNRYPLPRIDDLFDQFQGSRVYSKIELRSGYHQLRVREEDIPKTAFRTRYGHYEFQVMPFGLTNAPAVFMDLMNRVCKPYLDRFVIVFIDDILIYSKSRKEHEGHLRLILKLLKEEKLYAKFSKCEFWLSKVQFLGHVIDSEGIHVDPAKIESIKDWASPKTPTEIRQFLGLAEGAFQLLKQKLCSAPILALPEGSENFVVYYDASHKRLGAVLMQREKVIAYASRQLKVHEKNYTIHDLELGAVVFALKMWRHYLYGTKCIVFADHMSLQHILD</sequence>
<keyword evidence="3" id="KW-0695">RNA-directed DNA polymerase</keyword>
<reference evidence="3" key="1">
    <citation type="journal article" date="2022" name="Int. J. Mol. Sci.">
        <title>Draft Genome of Tanacetum Coccineum: Genomic Comparison of Closely Related Tanacetum-Family Plants.</title>
        <authorList>
            <person name="Yamashiro T."/>
            <person name="Shiraishi A."/>
            <person name="Nakayama K."/>
            <person name="Satake H."/>
        </authorList>
    </citation>
    <scope>NUCLEOTIDE SEQUENCE</scope>
</reference>
<dbReference type="Pfam" id="PF08284">
    <property type="entry name" value="RVP_2"/>
    <property type="match status" value="1"/>
</dbReference>
<keyword evidence="3" id="KW-0548">Nucleotidyltransferase</keyword>
<dbReference type="Gene3D" id="3.10.20.370">
    <property type="match status" value="1"/>
</dbReference>
<feature type="compositionally biased region" description="Low complexity" evidence="1">
    <location>
        <begin position="1"/>
        <end position="11"/>
    </location>
</feature>